<dbReference type="Pfam" id="PF13458">
    <property type="entry name" value="Peripla_BP_6"/>
    <property type="match status" value="1"/>
</dbReference>
<keyword evidence="7" id="KW-1185">Reference proteome</keyword>
<dbReference type="AlphaFoldDB" id="A0A840BF96"/>
<dbReference type="InterPro" id="IPR051010">
    <property type="entry name" value="BCAA_transport"/>
</dbReference>
<dbReference type="GO" id="GO:0006865">
    <property type="term" value="P:amino acid transport"/>
    <property type="evidence" value="ECO:0007669"/>
    <property type="project" value="UniProtKB-KW"/>
</dbReference>
<sequence>MGWIERGDTASVFPLKRARRLAAVAASTLLGAALLMAGCGDRSPYRIGFLGSLTGKYAYLGEGGRNGFLLALEEINAAGGVDGRRIEAVIRDDQHNDAKAADATRELLAQQVRAVVGPMTSAMAKAVIPVLTGTDVPLISPTATSSELEGKDDPLFRILSSDPEYALQLAGYAWQTLGVRTLAIAFEEANRSYSESLANAFRKAFEDLGGKVVLITPLDAKDATSTSERLLAASPEAILMISNPVDTARISQVVRSRNEKVRLLGDTAEERVIQLGGAAVEGLVATQTFDRDDPSPRYAAFVAAYEQRFKTKPGFEAIASYDATRVTLEGLAHRESGESLKAAIVRVARFAGVQGEIRFDRFGDAHRKAVIVRVENGQFKVIR</sequence>
<dbReference type="RefSeq" id="WP_183630862.1">
    <property type="nucleotide sequence ID" value="NZ_BAABLE010000011.1"/>
</dbReference>
<dbReference type="Gene3D" id="3.40.50.2300">
    <property type="match status" value="2"/>
</dbReference>
<feature type="domain" description="Leucine-binding protein" evidence="5">
    <location>
        <begin position="44"/>
        <end position="377"/>
    </location>
</feature>
<keyword evidence="3" id="KW-0732">Signal</keyword>
<dbReference type="SUPFAM" id="SSF53822">
    <property type="entry name" value="Periplasmic binding protein-like I"/>
    <property type="match status" value="1"/>
</dbReference>
<keyword evidence="2" id="KW-0813">Transport</keyword>
<gene>
    <name evidence="6" type="ORF">GGR36_000172</name>
</gene>
<name>A0A840BF96_9RHOO</name>
<reference evidence="6 7" key="1">
    <citation type="submission" date="2020-08" db="EMBL/GenBank/DDBJ databases">
        <title>Genomic Encyclopedia of Type Strains, Phase IV (KMG-IV): sequencing the most valuable type-strain genomes for metagenomic binning, comparative biology and taxonomic classification.</title>
        <authorList>
            <person name="Goeker M."/>
        </authorList>
    </citation>
    <scope>NUCLEOTIDE SEQUENCE [LARGE SCALE GENOMIC DNA]</scope>
    <source>
        <strain evidence="6 7">DSM 106739</strain>
    </source>
</reference>
<dbReference type="EMBL" id="JACIET010000001">
    <property type="protein sequence ID" value="MBB4010864.1"/>
    <property type="molecule type" value="Genomic_DNA"/>
</dbReference>
<evidence type="ECO:0000256" key="3">
    <source>
        <dbReference type="ARBA" id="ARBA00022729"/>
    </source>
</evidence>
<comment type="caution">
    <text evidence="6">The sequence shown here is derived from an EMBL/GenBank/DDBJ whole genome shotgun (WGS) entry which is preliminary data.</text>
</comment>
<proteinExistence type="inferred from homology"/>
<evidence type="ECO:0000313" key="7">
    <source>
        <dbReference type="Proteomes" id="UP000561045"/>
    </source>
</evidence>
<dbReference type="PANTHER" id="PTHR30483:SF6">
    <property type="entry name" value="PERIPLASMIC BINDING PROTEIN OF ABC TRANSPORTER FOR NATURAL AMINO ACIDS"/>
    <property type="match status" value="1"/>
</dbReference>
<dbReference type="InterPro" id="IPR028081">
    <property type="entry name" value="Leu-bd"/>
</dbReference>
<organism evidence="6 7">
    <name type="scientific">Niveibacterium umoris</name>
    <dbReference type="NCBI Taxonomy" id="1193620"/>
    <lineage>
        <taxon>Bacteria</taxon>
        <taxon>Pseudomonadati</taxon>
        <taxon>Pseudomonadota</taxon>
        <taxon>Betaproteobacteria</taxon>
        <taxon>Rhodocyclales</taxon>
        <taxon>Rhodocyclaceae</taxon>
        <taxon>Niveibacterium</taxon>
    </lineage>
</organism>
<dbReference type="InterPro" id="IPR028082">
    <property type="entry name" value="Peripla_BP_I"/>
</dbReference>
<dbReference type="Proteomes" id="UP000561045">
    <property type="component" value="Unassembled WGS sequence"/>
</dbReference>
<evidence type="ECO:0000256" key="4">
    <source>
        <dbReference type="ARBA" id="ARBA00022970"/>
    </source>
</evidence>
<dbReference type="PRINTS" id="PR00337">
    <property type="entry name" value="LEUILEVALBP"/>
</dbReference>
<evidence type="ECO:0000313" key="6">
    <source>
        <dbReference type="EMBL" id="MBB4010864.1"/>
    </source>
</evidence>
<protein>
    <submittedName>
        <fullName evidence="6">Branched-chain amino acid transport system substrate-binding protein</fullName>
    </submittedName>
</protein>
<keyword evidence="4" id="KW-0029">Amino-acid transport</keyword>
<evidence type="ECO:0000259" key="5">
    <source>
        <dbReference type="Pfam" id="PF13458"/>
    </source>
</evidence>
<accession>A0A840BF96</accession>
<dbReference type="InterPro" id="IPR000709">
    <property type="entry name" value="Leu_Ile_Val-bd"/>
</dbReference>
<evidence type="ECO:0000256" key="1">
    <source>
        <dbReference type="ARBA" id="ARBA00010062"/>
    </source>
</evidence>
<comment type="similarity">
    <text evidence="1">Belongs to the leucine-binding protein family.</text>
</comment>
<evidence type="ECO:0000256" key="2">
    <source>
        <dbReference type="ARBA" id="ARBA00022448"/>
    </source>
</evidence>
<dbReference type="PANTHER" id="PTHR30483">
    <property type="entry name" value="LEUCINE-SPECIFIC-BINDING PROTEIN"/>
    <property type="match status" value="1"/>
</dbReference>